<evidence type="ECO:0000259" key="8">
    <source>
        <dbReference type="PROSITE" id="PS50850"/>
    </source>
</evidence>
<evidence type="ECO:0000256" key="4">
    <source>
        <dbReference type="ARBA" id="ARBA00022989"/>
    </source>
</evidence>
<feature type="transmembrane region" description="Helical" evidence="7">
    <location>
        <begin position="158"/>
        <end position="182"/>
    </location>
</feature>
<comment type="similarity">
    <text evidence="2">Belongs to the major facilitator superfamily. Nitrate/nitrite porter (TC 2.A.1.8) family.</text>
</comment>
<evidence type="ECO:0000256" key="7">
    <source>
        <dbReference type="SAM" id="Phobius"/>
    </source>
</evidence>
<dbReference type="InterPro" id="IPR036259">
    <property type="entry name" value="MFS_trans_sf"/>
</dbReference>
<dbReference type="Pfam" id="PF07690">
    <property type="entry name" value="MFS_1"/>
    <property type="match status" value="1"/>
</dbReference>
<sequence length="454" mass="49083">MAAYSTKPPFFDLPVDSDHKATEFRPLSLAPPHMRAFHLAWLSLFSCFFSTFAIPPLISVIRDDLNLTNTDISNAGIASFVGSIFARLAMGPICDLVGPRVASATLSLITAPVVLSTSLVTSPHSFILIRFLIGFSLANFVANQFWMSSMFSGSIVGLANGVAAGWANVGAGVTQLVMPLIYTLITSFDVPSFTAWRIAFFVPAILQAVTALMVLAYGQDLPDGNYKRSNSRGNKPKENVFSVLFHGLKNYRGWILGLTYGFCFGVELTTDNIIAQYFYDRFDVNIETAGAIAASFGLANLFSRPSGGVISDEMAKRFGMRGRLWSLWVVQTVAGLLCVLLGRVNSLWGSVLVMCGFSLFVQAASGLTFGVVPFVSKRSLGVISGMTGSGGTMGAVVTQLLLFSGSKFSTQTGISLMGLMMIVCTLPVTFIYFPQWGGIFCFPSRPNEDYQLLE</sequence>
<dbReference type="PROSITE" id="PS50850">
    <property type="entry name" value="MFS"/>
    <property type="match status" value="1"/>
</dbReference>
<protein>
    <recommendedName>
        <fullName evidence="8">Major facilitator superfamily (MFS) profile domain-containing protein</fullName>
    </recommendedName>
</protein>
<keyword evidence="5" id="KW-0534">Nitrate assimilation</keyword>
<comment type="caution">
    <text evidence="9">The sequence shown here is derived from an EMBL/GenBank/DDBJ whole genome shotgun (WGS) entry which is preliminary data.</text>
</comment>
<dbReference type="InterPro" id="IPR011701">
    <property type="entry name" value="MFS"/>
</dbReference>
<dbReference type="FunFam" id="1.20.1250.20:FF:000053">
    <property type="entry name" value="Nitrate transporter 2.1"/>
    <property type="match status" value="1"/>
</dbReference>
<keyword evidence="4 7" id="KW-1133">Transmembrane helix</keyword>
<feature type="transmembrane region" description="Helical" evidence="7">
    <location>
        <begin position="194"/>
        <end position="218"/>
    </location>
</feature>
<keyword evidence="6 7" id="KW-0472">Membrane</keyword>
<comment type="subcellular location">
    <subcellularLocation>
        <location evidence="1">Endomembrane system</location>
        <topology evidence="1">Multi-pass membrane protein</topology>
    </subcellularLocation>
</comment>
<proteinExistence type="inferred from homology"/>
<dbReference type="GO" id="GO:0016020">
    <property type="term" value="C:membrane"/>
    <property type="evidence" value="ECO:0007669"/>
    <property type="project" value="UniProtKB-ARBA"/>
</dbReference>
<feature type="transmembrane region" description="Helical" evidence="7">
    <location>
        <begin position="382"/>
        <end position="402"/>
    </location>
</feature>
<dbReference type="FunFam" id="1.20.1250.20:FF:000198">
    <property type="entry name" value="High affinity nitrate transporter 2.5"/>
    <property type="match status" value="1"/>
</dbReference>
<evidence type="ECO:0000256" key="2">
    <source>
        <dbReference type="ARBA" id="ARBA00008432"/>
    </source>
</evidence>
<dbReference type="GO" id="GO:0042128">
    <property type="term" value="P:nitrate assimilation"/>
    <property type="evidence" value="ECO:0007669"/>
    <property type="project" value="UniProtKB-KW"/>
</dbReference>
<dbReference type="CDD" id="cd17341">
    <property type="entry name" value="MFS_NRT2_like"/>
    <property type="match status" value="1"/>
</dbReference>
<feature type="transmembrane region" description="Helical" evidence="7">
    <location>
        <begin position="348"/>
        <end position="375"/>
    </location>
</feature>
<evidence type="ECO:0000256" key="1">
    <source>
        <dbReference type="ARBA" id="ARBA00004127"/>
    </source>
</evidence>
<dbReference type="SUPFAM" id="SSF103473">
    <property type="entry name" value="MFS general substrate transporter"/>
    <property type="match status" value="1"/>
</dbReference>
<accession>A0AAP0NGQ0</accession>
<evidence type="ECO:0000256" key="5">
    <source>
        <dbReference type="ARBA" id="ARBA00023063"/>
    </source>
</evidence>
<dbReference type="GO" id="GO:0012505">
    <property type="term" value="C:endomembrane system"/>
    <property type="evidence" value="ECO:0007669"/>
    <property type="project" value="UniProtKB-SubCell"/>
</dbReference>
<feature type="transmembrane region" description="Helical" evidence="7">
    <location>
        <begin position="72"/>
        <end position="89"/>
    </location>
</feature>
<dbReference type="AlphaFoldDB" id="A0AAP0NGQ0"/>
<name>A0AAP0NGQ0_LIQFO</name>
<dbReference type="Proteomes" id="UP001415857">
    <property type="component" value="Unassembled WGS sequence"/>
</dbReference>
<dbReference type="InterPro" id="IPR044772">
    <property type="entry name" value="NO3_transporter"/>
</dbReference>
<keyword evidence="3 7" id="KW-0812">Transmembrane</keyword>
<feature type="transmembrane region" description="Helical" evidence="7">
    <location>
        <begin position="324"/>
        <end position="342"/>
    </location>
</feature>
<dbReference type="GO" id="GO:0015112">
    <property type="term" value="F:nitrate transmembrane transporter activity"/>
    <property type="evidence" value="ECO:0007669"/>
    <property type="project" value="InterPro"/>
</dbReference>
<feature type="transmembrane region" description="Helical" evidence="7">
    <location>
        <begin position="39"/>
        <end position="60"/>
    </location>
</feature>
<gene>
    <name evidence="9" type="ORF">L1049_002780</name>
</gene>
<feature type="domain" description="Major facilitator superfamily (MFS) profile" evidence="8">
    <location>
        <begin position="36"/>
        <end position="430"/>
    </location>
</feature>
<feature type="transmembrane region" description="Helical" evidence="7">
    <location>
        <begin position="101"/>
        <end position="121"/>
    </location>
</feature>
<dbReference type="EMBL" id="JBBPBK010000013">
    <property type="protein sequence ID" value="KAK9272408.1"/>
    <property type="molecule type" value="Genomic_DNA"/>
</dbReference>
<feature type="transmembrane region" description="Helical" evidence="7">
    <location>
        <begin position="127"/>
        <end position="146"/>
    </location>
</feature>
<reference evidence="9 10" key="1">
    <citation type="journal article" date="2024" name="Plant J.">
        <title>Genome sequences and population genomics reveal climatic adaptation and genomic divergence between two closely related sweetgum species.</title>
        <authorList>
            <person name="Xu W.Q."/>
            <person name="Ren C.Q."/>
            <person name="Zhang X.Y."/>
            <person name="Comes H.P."/>
            <person name="Liu X.H."/>
            <person name="Li Y.G."/>
            <person name="Kettle C.J."/>
            <person name="Jalonen R."/>
            <person name="Gaisberger H."/>
            <person name="Ma Y.Z."/>
            <person name="Qiu Y.X."/>
        </authorList>
    </citation>
    <scope>NUCLEOTIDE SEQUENCE [LARGE SCALE GENOMIC DNA]</scope>
    <source>
        <strain evidence="9">Hangzhou</strain>
    </source>
</reference>
<dbReference type="Gene3D" id="1.20.1250.20">
    <property type="entry name" value="MFS general substrate transporter like domains"/>
    <property type="match status" value="2"/>
</dbReference>
<keyword evidence="10" id="KW-1185">Reference proteome</keyword>
<dbReference type="PANTHER" id="PTHR23515">
    <property type="entry name" value="HIGH-AFFINITY NITRATE TRANSPORTER 2.3"/>
    <property type="match status" value="1"/>
</dbReference>
<organism evidence="9 10">
    <name type="scientific">Liquidambar formosana</name>
    <name type="common">Formosan gum</name>
    <dbReference type="NCBI Taxonomy" id="63359"/>
    <lineage>
        <taxon>Eukaryota</taxon>
        <taxon>Viridiplantae</taxon>
        <taxon>Streptophyta</taxon>
        <taxon>Embryophyta</taxon>
        <taxon>Tracheophyta</taxon>
        <taxon>Spermatophyta</taxon>
        <taxon>Magnoliopsida</taxon>
        <taxon>eudicotyledons</taxon>
        <taxon>Gunneridae</taxon>
        <taxon>Pentapetalae</taxon>
        <taxon>Saxifragales</taxon>
        <taxon>Altingiaceae</taxon>
        <taxon>Liquidambar</taxon>
    </lineage>
</organism>
<evidence type="ECO:0000313" key="9">
    <source>
        <dbReference type="EMBL" id="KAK9272408.1"/>
    </source>
</evidence>
<evidence type="ECO:0000313" key="10">
    <source>
        <dbReference type="Proteomes" id="UP001415857"/>
    </source>
</evidence>
<evidence type="ECO:0000256" key="6">
    <source>
        <dbReference type="ARBA" id="ARBA00023136"/>
    </source>
</evidence>
<evidence type="ECO:0000256" key="3">
    <source>
        <dbReference type="ARBA" id="ARBA00022692"/>
    </source>
</evidence>
<feature type="transmembrane region" description="Helical" evidence="7">
    <location>
        <begin position="414"/>
        <end position="433"/>
    </location>
</feature>
<dbReference type="InterPro" id="IPR020846">
    <property type="entry name" value="MFS_dom"/>
</dbReference>